<dbReference type="AlphaFoldDB" id="Q6IM63"/>
<keyword evidence="1" id="KW-1133">Transmembrane helix</keyword>
<keyword evidence="1" id="KW-0812">Transmembrane</keyword>
<protein>
    <submittedName>
        <fullName evidence="2">HDC07436</fullName>
    </submittedName>
</protein>
<organism evidence="2">
    <name type="scientific">Drosophila melanogaster</name>
    <name type="common">Fruit fly</name>
    <dbReference type="NCBI Taxonomy" id="7227"/>
    <lineage>
        <taxon>Eukaryota</taxon>
        <taxon>Metazoa</taxon>
        <taxon>Ecdysozoa</taxon>
        <taxon>Arthropoda</taxon>
        <taxon>Hexapoda</taxon>
        <taxon>Insecta</taxon>
        <taxon>Pterygota</taxon>
        <taxon>Neoptera</taxon>
        <taxon>Endopterygota</taxon>
        <taxon>Diptera</taxon>
        <taxon>Brachycera</taxon>
        <taxon>Muscomorpha</taxon>
        <taxon>Ephydroidea</taxon>
        <taxon>Drosophilidae</taxon>
        <taxon>Drosophila</taxon>
        <taxon>Sophophora</taxon>
    </lineage>
</organism>
<evidence type="ECO:0000256" key="1">
    <source>
        <dbReference type="SAM" id="Phobius"/>
    </source>
</evidence>
<sequence>MESVIKKPIMNALQRLYSPTNSQTLNKWQPVRLSVLHCPSVDGVGTLAPLFRCCRRDNAAILTQRTQNSGKPKALLQLQRQLKSVAIILNGQNQQQQQQQQQHQQQQQQQHQQPQQRINCHNDSSLFTPSPESWHRHFGLGLATCNLQLATCCLLMEIIMCGAVAVSVAVRLFSARRCSYSGYSPVAAKVAIIRFSYFPFCSPNCIVFVAITDLQPVELIRSCPSA</sequence>
<name>Q6IM63_DROME</name>
<accession>Q6IM63</accession>
<feature type="transmembrane region" description="Helical" evidence="1">
    <location>
        <begin position="154"/>
        <end position="173"/>
    </location>
</feature>
<keyword evidence="1" id="KW-0472">Membrane</keyword>
<gene>
    <name evidence="2" type="ORF">HDC07436</name>
</gene>
<evidence type="ECO:0000313" key="2">
    <source>
        <dbReference type="EMBL" id="DAA02647.1"/>
    </source>
</evidence>
<proteinExistence type="predicted"/>
<reference evidence="2" key="1">
    <citation type="journal article" date="2003" name="Genome Biol.">
        <title>An integrated gene annotation and transcriptional profiling approach towards the full gene content of the Drosophila genome.</title>
        <authorList>
            <person name="Hild M."/>
            <person name="Beckmann B."/>
            <person name="Haas S.A."/>
            <person name="Koch B."/>
            <person name="Solovyev V."/>
            <person name="Busold C."/>
            <person name="Fellenberg K."/>
            <person name="Boutros M."/>
            <person name="Vingron M."/>
            <person name="Sauer F."/>
            <person name="Hoheisel J.D."/>
            <person name="Paro R."/>
        </authorList>
    </citation>
    <scope>NUCLEOTIDE SEQUENCE</scope>
</reference>
<dbReference type="EMBL" id="BK001803">
    <property type="protein sequence ID" value="DAA02647.1"/>
    <property type="molecule type" value="Genomic_DNA"/>
</dbReference>